<dbReference type="Pfam" id="PF06013">
    <property type="entry name" value="WXG100"/>
    <property type="match status" value="1"/>
</dbReference>
<dbReference type="EMBL" id="JACKTY010000029">
    <property type="protein sequence ID" value="MCV7227389.1"/>
    <property type="molecule type" value="Genomic_DNA"/>
</dbReference>
<dbReference type="Proteomes" id="UP001526201">
    <property type="component" value="Unassembled WGS sequence"/>
</dbReference>
<dbReference type="Gene3D" id="1.10.287.1060">
    <property type="entry name" value="ESAT-6-like"/>
    <property type="match status" value="1"/>
</dbReference>
<comment type="caution">
    <text evidence="1">The sequence shown here is derived from an EMBL/GenBank/DDBJ whole genome shotgun (WGS) entry which is preliminary data.</text>
</comment>
<organism evidence="1 2">
    <name type="scientific">Mycolicibacterium komossense</name>
    <dbReference type="NCBI Taxonomy" id="1779"/>
    <lineage>
        <taxon>Bacteria</taxon>
        <taxon>Bacillati</taxon>
        <taxon>Actinomycetota</taxon>
        <taxon>Actinomycetes</taxon>
        <taxon>Mycobacteriales</taxon>
        <taxon>Mycobacteriaceae</taxon>
        <taxon>Mycolicibacterium</taxon>
    </lineage>
</organism>
<dbReference type="RefSeq" id="WP_264068326.1">
    <property type="nucleotide sequence ID" value="NZ_JACKTY010000029.1"/>
</dbReference>
<sequence>MSSPASQGALATDFALMRTVAAATDSRSAEIRALLQGFIARMAAVPPSVWSGAAATRFKNVVEQWNSESTRLCQALDTIAETIRYNERALTQAAEQHAQQIGATAADLRVS</sequence>
<dbReference type="SUPFAM" id="SSF140453">
    <property type="entry name" value="EsxAB dimer-like"/>
    <property type="match status" value="1"/>
</dbReference>
<evidence type="ECO:0000313" key="1">
    <source>
        <dbReference type="EMBL" id="MCV7227389.1"/>
    </source>
</evidence>
<dbReference type="InterPro" id="IPR036689">
    <property type="entry name" value="ESAT-6-like_sf"/>
</dbReference>
<keyword evidence="2" id="KW-1185">Reference proteome</keyword>
<accession>A0ABT3CD50</accession>
<dbReference type="InterPro" id="IPR010310">
    <property type="entry name" value="T7SS_ESAT-6-like"/>
</dbReference>
<protein>
    <submittedName>
        <fullName evidence="1">WXG100 family type VII secretion target</fullName>
    </submittedName>
</protein>
<gene>
    <name evidence="1" type="ORF">H7J73_15245</name>
</gene>
<proteinExistence type="predicted"/>
<reference evidence="1 2" key="1">
    <citation type="journal article" date="2022" name="BMC Genomics">
        <title>Comparative genome analysis of mycobacteria focusing on tRNA and non-coding RNA.</title>
        <authorList>
            <person name="Behra P.R.K."/>
            <person name="Pettersson B.M.F."/>
            <person name="Ramesh M."/>
            <person name="Das S."/>
            <person name="Dasgupta S."/>
            <person name="Kirsebom L.A."/>
        </authorList>
    </citation>
    <scope>NUCLEOTIDE SEQUENCE [LARGE SCALE GENOMIC DNA]</scope>
    <source>
        <strain evidence="1 2">DSM 44078</strain>
    </source>
</reference>
<evidence type="ECO:0000313" key="2">
    <source>
        <dbReference type="Proteomes" id="UP001526201"/>
    </source>
</evidence>
<dbReference type="NCBIfam" id="TIGR03930">
    <property type="entry name" value="WXG100_ESAT6"/>
    <property type="match status" value="1"/>
</dbReference>
<name>A0ABT3CD50_9MYCO</name>